<dbReference type="OrthoDB" id="9806592at2"/>
<dbReference type="PANTHER" id="PTHR10381">
    <property type="entry name" value="ATP-DEPENDENT CLP PROTEASE PROTEOLYTIC SUBUNIT"/>
    <property type="match status" value="1"/>
</dbReference>
<reference evidence="8 9" key="1">
    <citation type="submission" date="2016-08" db="EMBL/GenBank/DDBJ databases">
        <authorList>
            <person name="Seilhamer J.J."/>
        </authorList>
    </citation>
    <scope>NUCLEOTIDE SEQUENCE [LARGE SCALE GENOMIC DNA]</scope>
    <source>
        <strain evidence="8 9">P1-7</strain>
    </source>
</reference>
<evidence type="ECO:0000256" key="6">
    <source>
        <dbReference type="RuleBase" id="RU003567"/>
    </source>
</evidence>
<feature type="region of interest" description="Disordered" evidence="7">
    <location>
        <begin position="202"/>
        <end position="227"/>
    </location>
</feature>
<dbReference type="NCBIfam" id="NF045542">
    <property type="entry name" value="Clp_rel_HeadMat"/>
    <property type="match status" value="1"/>
</dbReference>
<accession>A0A1C3XLT6</accession>
<dbReference type="GO" id="GO:0004176">
    <property type="term" value="F:ATP-dependent peptidase activity"/>
    <property type="evidence" value="ECO:0007669"/>
    <property type="project" value="InterPro"/>
</dbReference>
<dbReference type="Proteomes" id="UP000199205">
    <property type="component" value="Unassembled WGS sequence"/>
</dbReference>
<protein>
    <recommendedName>
        <fullName evidence="6">ATP-dependent Clp protease proteolytic subunit</fullName>
    </recommendedName>
</protein>
<evidence type="ECO:0000256" key="3">
    <source>
        <dbReference type="ARBA" id="ARBA00022670"/>
    </source>
</evidence>
<name>A0A1C3XLT6_9HYPH</name>
<dbReference type="Gene3D" id="3.90.226.10">
    <property type="entry name" value="2-enoyl-CoA Hydratase, Chain A, domain 1"/>
    <property type="match status" value="1"/>
</dbReference>
<dbReference type="GO" id="GO:0006515">
    <property type="term" value="P:protein quality control for misfolded or incompletely synthesized proteins"/>
    <property type="evidence" value="ECO:0007669"/>
    <property type="project" value="TreeGrafter"/>
</dbReference>
<dbReference type="SUPFAM" id="SSF52096">
    <property type="entry name" value="ClpP/crotonase"/>
    <property type="match status" value="1"/>
</dbReference>
<organism evidence="8 9">
    <name type="scientific">Rhizobium lusitanum</name>
    <dbReference type="NCBI Taxonomy" id="293958"/>
    <lineage>
        <taxon>Bacteria</taxon>
        <taxon>Pseudomonadati</taxon>
        <taxon>Pseudomonadota</taxon>
        <taxon>Alphaproteobacteria</taxon>
        <taxon>Hyphomicrobiales</taxon>
        <taxon>Rhizobiaceae</taxon>
        <taxon>Rhizobium/Agrobacterium group</taxon>
        <taxon>Rhizobium</taxon>
    </lineage>
</organism>
<dbReference type="PRINTS" id="PR00127">
    <property type="entry name" value="CLPPROTEASEP"/>
</dbReference>
<dbReference type="PANTHER" id="PTHR10381:SF70">
    <property type="entry name" value="ATP-DEPENDENT CLP PROTEASE PROTEOLYTIC SUBUNIT"/>
    <property type="match status" value="1"/>
</dbReference>
<comment type="similarity">
    <text evidence="1 6">Belongs to the peptidase S14 family.</text>
</comment>
<dbReference type="RefSeq" id="WP_092577763.1">
    <property type="nucleotide sequence ID" value="NZ_FMAF01000062.1"/>
</dbReference>
<evidence type="ECO:0000256" key="1">
    <source>
        <dbReference type="ARBA" id="ARBA00007039"/>
    </source>
</evidence>
<gene>
    <name evidence="8" type="ORF">GA0061101_16212</name>
</gene>
<proteinExistence type="inferred from homology"/>
<dbReference type="Pfam" id="PF00574">
    <property type="entry name" value="CLP_protease"/>
    <property type="match status" value="1"/>
</dbReference>
<keyword evidence="5" id="KW-0720">Serine protease</keyword>
<keyword evidence="2" id="KW-0963">Cytoplasm</keyword>
<feature type="region of interest" description="Disordered" evidence="7">
    <location>
        <begin position="301"/>
        <end position="330"/>
    </location>
</feature>
<dbReference type="EMBL" id="FMAF01000062">
    <property type="protein sequence ID" value="SCB53105.1"/>
    <property type="molecule type" value="Genomic_DNA"/>
</dbReference>
<dbReference type="AlphaFoldDB" id="A0A1C3XLT6"/>
<dbReference type="CDD" id="cd07016">
    <property type="entry name" value="S14_ClpP_1"/>
    <property type="match status" value="1"/>
</dbReference>
<dbReference type="GO" id="GO:0009368">
    <property type="term" value="C:endopeptidase Clp complex"/>
    <property type="evidence" value="ECO:0007669"/>
    <property type="project" value="TreeGrafter"/>
</dbReference>
<sequence>MSAIVDKNTIRLTGSVQSSDFQSGEEGFTSTDVFYALAGFDDKAAITVHINSPGGIATEGAAIYALLKSHPGRLDVVVEGIAASAASLIAMAGKKVTMAAGSVMMIHDPAAVTVGNSDDHSKTIEALEALATAYARVYAAKSGKSVAACREIMKAETWFTPEEAASAGFADASSAKSGAIVAAFDYRQFRNAPEKLVALAASQNWGSSNPPKAQKTPKSKEKTMPQDDAANAVKSRMKAIMKSDQAEGREALAEYLAFETSMSVEEAIALMNAAPNPADTSQQEYHPPRTMTMNAAGLNRGGMSPSASERAGAGKRANLSANMKRRYGIE</sequence>
<evidence type="ECO:0000313" key="8">
    <source>
        <dbReference type="EMBL" id="SCB53105.1"/>
    </source>
</evidence>
<keyword evidence="4" id="KW-0378">Hydrolase</keyword>
<evidence type="ECO:0000313" key="9">
    <source>
        <dbReference type="Proteomes" id="UP000199205"/>
    </source>
</evidence>
<evidence type="ECO:0000256" key="5">
    <source>
        <dbReference type="ARBA" id="ARBA00022825"/>
    </source>
</evidence>
<keyword evidence="3 8" id="KW-0645">Protease</keyword>
<dbReference type="InterPro" id="IPR001907">
    <property type="entry name" value="ClpP"/>
</dbReference>
<evidence type="ECO:0000256" key="2">
    <source>
        <dbReference type="ARBA" id="ARBA00022490"/>
    </source>
</evidence>
<dbReference type="InterPro" id="IPR029045">
    <property type="entry name" value="ClpP/crotonase-like_dom_sf"/>
</dbReference>
<dbReference type="GO" id="GO:0004252">
    <property type="term" value="F:serine-type endopeptidase activity"/>
    <property type="evidence" value="ECO:0007669"/>
    <property type="project" value="InterPro"/>
</dbReference>
<dbReference type="InterPro" id="IPR023562">
    <property type="entry name" value="ClpP/TepA"/>
</dbReference>
<feature type="compositionally biased region" description="Polar residues" evidence="7">
    <location>
        <begin position="202"/>
        <end position="211"/>
    </location>
</feature>
<dbReference type="GO" id="GO:0051117">
    <property type="term" value="F:ATPase binding"/>
    <property type="evidence" value="ECO:0007669"/>
    <property type="project" value="TreeGrafter"/>
</dbReference>
<evidence type="ECO:0000256" key="7">
    <source>
        <dbReference type="SAM" id="MobiDB-lite"/>
    </source>
</evidence>
<evidence type="ECO:0000256" key="4">
    <source>
        <dbReference type="ARBA" id="ARBA00022801"/>
    </source>
</evidence>